<organism evidence="1 2">
    <name type="scientific">Chitinophaga niastensis</name>
    <dbReference type="NCBI Taxonomy" id="536980"/>
    <lineage>
        <taxon>Bacteria</taxon>
        <taxon>Pseudomonadati</taxon>
        <taxon>Bacteroidota</taxon>
        <taxon>Chitinophagia</taxon>
        <taxon>Chitinophagales</taxon>
        <taxon>Chitinophagaceae</taxon>
        <taxon>Chitinophaga</taxon>
    </lineage>
</organism>
<dbReference type="AlphaFoldDB" id="A0A2P8HTF7"/>
<dbReference type="EMBL" id="PYAW01000001">
    <property type="protein sequence ID" value="PSL49482.1"/>
    <property type="molecule type" value="Genomic_DNA"/>
</dbReference>
<accession>A0A2P8HTF7</accession>
<reference evidence="1 2" key="1">
    <citation type="submission" date="2018-03" db="EMBL/GenBank/DDBJ databases">
        <title>Genomic Encyclopedia of Archaeal and Bacterial Type Strains, Phase II (KMG-II): from individual species to whole genera.</title>
        <authorList>
            <person name="Goeker M."/>
        </authorList>
    </citation>
    <scope>NUCLEOTIDE SEQUENCE [LARGE SCALE GENOMIC DNA]</scope>
    <source>
        <strain evidence="1 2">DSM 24859</strain>
    </source>
</reference>
<name>A0A2P8HTF7_CHINA</name>
<evidence type="ECO:0000313" key="1">
    <source>
        <dbReference type="EMBL" id="PSL49482.1"/>
    </source>
</evidence>
<keyword evidence="2" id="KW-1185">Reference proteome</keyword>
<comment type="caution">
    <text evidence="1">The sequence shown here is derived from an EMBL/GenBank/DDBJ whole genome shotgun (WGS) entry which is preliminary data.</text>
</comment>
<dbReference type="OrthoDB" id="672280at2"/>
<protein>
    <recommendedName>
        <fullName evidence="3">HEAT repeat domain-containing protein</fullName>
    </recommendedName>
</protein>
<dbReference type="Proteomes" id="UP000240971">
    <property type="component" value="Unassembled WGS sequence"/>
</dbReference>
<sequence length="171" mass="20256">MSVLEQFIKDYQATTDDDKKADIIRNEFEYLNDNNKWRFLSGLLKSKYTYDLVKVAIYRIIEVADFADPDLVEIKDQILYNLKDEEDELVKQWGFRSLTWNFSVFPDVIDYCVDTVENVEEDLDVRHNAFSVITASKNKERIDALHDRLLKIKDFAGYANTFYKERDKDGR</sequence>
<evidence type="ECO:0000313" key="2">
    <source>
        <dbReference type="Proteomes" id="UP000240971"/>
    </source>
</evidence>
<proteinExistence type="predicted"/>
<evidence type="ECO:0008006" key="3">
    <source>
        <dbReference type="Google" id="ProtNLM"/>
    </source>
</evidence>
<gene>
    <name evidence="1" type="ORF">CLV51_101816</name>
</gene>
<dbReference type="RefSeq" id="WP_106526713.1">
    <property type="nucleotide sequence ID" value="NZ_PYAW01000001.1"/>
</dbReference>